<evidence type="ECO:0000256" key="1">
    <source>
        <dbReference type="SAM" id="SignalP"/>
    </source>
</evidence>
<dbReference type="AlphaFoldDB" id="A0A1F5ZND5"/>
<sequence>MKNKKLIISVVWGLAFLCSALPVSAQGIMFRREEIKNEIKEGIKDGTAGALREKGTPVPNLKDRVKALLPIRVLIGTAKLTAISGTTLIVDREEKSYTVNTGTFDKCATQLRRRFWGKSELSEFSVGDVLNVMGYWTDDTKTAVNACYIRNISIQKRYGVFIGEVKSVSEGGFVMTTISDKRSDQTVTIISSTKYTNRRGSIIAKSDLAIGHKVRVRGLWDRNANTVTEVTEVKDFSLPPLPTGRISATPTPTEG</sequence>
<comment type="caution">
    <text evidence="2">The sequence shown here is derived from an EMBL/GenBank/DDBJ whole genome shotgun (WGS) entry which is preliminary data.</text>
</comment>
<accession>A0A1F5ZND5</accession>
<name>A0A1F5ZND5_9BACT</name>
<evidence type="ECO:0000313" key="2">
    <source>
        <dbReference type="EMBL" id="OGG13999.1"/>
    </source>
</evidence>
<feature type="signal peptide" evidence="1">
    <location>
        <begin position="1"/>
        <end position="25"/>
    </location>
</feature>
<evidence type="ECO:0000313" key="3">
    <source>
        <dbReference type="Proteomes" id="UP000176923"/>
    </source>
</evidence>
<gene>
    <name evidence="2" type="ORF">A3D77_03375</name>
</gene>
<feature type="chain" id="PRO_5009522890" evidence="1">
    <location>
        <begin position="26"/>
        <end position="255"/>
    </location>
</feature>
<keyword evidence="1" id="KW-0732">Signal</keyword>
<dbReference type="Proteomes" id="UP000176923">
    <property type="component" value="Unassembled WGS sequence"/>
</dbReference>
<organism evidence="2 3">
    <name type="scientific">Candidatus Gottesmanbacteria bacterium RIFCSPHIGHO2_02_FULL_39_11</name>
    <dbReference type="NCBI Taxonomy" id="1798382"/>
    <lineage>
        <taxon>Bacteria</taxon>
        <taxon>Candidatus Gottesmaniibacteriota</taxon>
    </lineage>
</organism>
<dbReference type="EMBL" id="MFJL01000032">
    <property type="protein sequence ID" value="OGG13999.1"/>
    <property type="molecule type" value="Genomic_DNA"/>
</dbReference>
<protein>
    <submittedName>
        <fullName evidence="2">Uncharacterized protein</fullName>
    </submittedName>
</protein>
<proteinExistence type="predicted"/>
<reference evidence="2 3" key="1">
    <citation type="journal article" date="2016" name="Nat. Commun.">
        <title>Thousands of microbial genomes shed light on interconnected biogeochemical processes in an aquifer system.</title>
        <authorList>
            <person name="Anantharaman K."/>
            <person name="Brown C.T."/>
            <person name="Hug L.A."/>
            <person name="Sharon I."/>
            <person name="Castelle C.J."/>
            <person name="Probst A.J."/>
            <person name="Thomas B.C."/>
            <person name="Singh A."/>
            <person name="Wilkins M.J."/>
            <person name="Karaoz U."/>
            <person name="Brodie E.L."/>
            <person name="Williams K.H."/>
            <person name="Hubbard S.S."/>
            <person name="Banfield J.F."/>
        </authorList>
    </citation>
    <scope>NUCLEOTIDE SEQUENCE [LARGE SCALE GENOMIC DNA]</scope>
</reference>